<evidence type="ECO:0000256" key="1">
    <source>
        <dbReference type="SAM" id="MobiDB-lite"/>
    </source>
</evidence>
<keyword evidence="2" id="KW-1133">Transmembrane helix</keyword>
<evidence type="ECO:0000313" key="4">
    <source>
        <dbReference type="EMBL" id="KAK7789946.1"/>
    </source>
</evidence>
<feature type="transmembrane region" description="Helical" evidence="2">
    <location>
        <begin position="150"/>
        <end position="171"/>
    </location>
</feature>
<feature type="chain" id="PRO_5042918147" description="Integral membrane protein DGCR2/IDD" evidence="3">
    <location>
        <begin position="22"/>
        <end position="547"/>
    </location>
</feature>
<dbReference type="Proteomes" id="UP001378592">
    <property type="component" value="Unassembled WGS sequence"/>
</dbReference>
<proteinExistence type="predicted"/>
<dbReference type="PANTHER" id="PTHR15256:SF6">
    <property type="entry name" value="INTEGRAL MEMBRANE PROTEIN DGCR2_IDD"/>
    <property type="match status" value="1"/>
</dbReference>
<name>A0AAN9VEH4_9ORTH</name>
<feature type="region of interest" description="Disordered" evidence="1">
    <location>
        <begin position="408"/>
        <end position="429"/>
    </location>
</feature>
<dbReference type="PANTHER" id="PTHR15256">
    <property type="entry name" value="INTEGRAL MEMBRANE PROTEIN DGCR2/IDD"/>
    <property type="match status" value="1"/>
</dbReference>
<keyword evidence="2" id="KW-0472">Membrane</keyword>
<feature type="compositionally biased region" description="Polar residues" evidence="1">
    <location>
        <begin position="370"/>
        <end position="390"/>
    </location>
</feature>
<feature type="region of interest" description="Disordered" evidence="1">
    <location>
        <begin position="370"/>
        <end position="391"/>
    </location>
</feature>
<dbReference type="GO" id="GO:0016020">
    <property type="term" value="C:membrane"/>
    <property type="evidence" value="ECO:0007669"/>
    <property type="project" value="TreeGrafter"/>
</dbReference>
<keyword evidence="5" id="KW-1185">Reference proteome</keyword>
<feature type="compositionally biased region" description="Polar residues" evidence="1">
    <location>
        <begin position="417"/>
        <end position="429"/>
    </location>
</feature>
<evidence type="ECO:0000256" key="2">
    <source>
        <dbReference type="SAM" id="Phobius"/>
    </source>
</evidence>
<dbReference type="EMBL" id="JAZDUA010000685">
    <property type="protein sequence ID" value="KAK7789946.1"/>
    <property type="molecule type" value="Genomic_DNA"/>
</dbReference>
<feature type="compositionally biased region" description="Low complexity" evidence="1">
    <location>
        <begin position="537"/>
        <end position="547"/>
    </location>
</feature>
<evidence type="ECO:0000256" key="3">
    <source>
        <dbReference type="SAM" id="SignalP"/>
    </source>
</evidence>
<sequence>MKSKILVFGVTYSLTISATFAAGECTDLHGRTIAPGLHYVPGPDTCTLCVCESGHPKWCKAVLCSPPQDCKSFRLGNSCCEFICLDDTLHKNNHPNNTVMDTSTDLGLRLIASAVTAILSLSLLFFLIHRLRQRKIRGRQNRQLSEDERSLGSIGYIAGSLAYLPGSMGYLGSGNQDHHLEFHYEEPPAHYPLWKPPGNYFPRGEAPPPYEEAVAAARAEAALAAVVSTTSSGAHGGVAGGNGSVATTGTSTHIGSGSGHRTIPINLATSGNFRLEPSSATLGREPRSVDLEPRTRNVEVTVNPSPNSESRRLSRMMDIPAPLSMTSEEINTVSAIRSDAFYEDVLVGPPSSLSAVECYNPNITTTVPGKAKTSSTVLNGPASSSVSNETPLPAPIVEGAIAILSNDVESSSRRKSSQLNDLNKGSLDSGTCSCSYQCLPPPLPPDDNDDYRSECENCKSTHGSRYYLEEEPGITSPQETMTLHRRPQDYENEEQGYYRTSLTLPTHTRRSRTTPLHGTPGASHSARENWFSSMPASSTSSTSSEEE</sequence>
<dbReference type="InterPro" id="IPR042378">
    <property type="entry name" value="IDD"/>
</dbReference>
<feature type="transmembrane region" description="Helical" evidence="2">
    <location>
        <begin position="106"/>
        <end position="129"/>
    </location>
</feature>
<protein>
    <recommendedName>
        <fullName evidence="6">Integral membrane protein DGCR2/IDD</fullName>
    </recommendedName>
</protein>
<feature type="region of interest" description="Disordered" evidence="1">
    <location>
        <begin position="489"/>
        <end position="547"/>
    </location>
</feature>
<evidence type="ECO:0000313" key="5">
    <source>
        <dbReference type="Proteomes" id="UP001378592"/>
    </source>
</evidence>
<comment type="caution">
    <text evidence="4">The sequence shown here is derived from an EMBL/GenBank/DDBJ whole genome shotgun (WGS) entry which is preliminary data.</text>
</comment>
<accession>A0AAN9VEH4</accession>
<keyword evidence="3" id="KW-0732">Signal</keyword>
<keyword evidence="2" id="KW-0812">Transmembrane</keyword>
<dbReference type="AlphaFoldDB" id="A0AAN9VEH4"/>
<organism evidence="4 5">
    <name type="scientific">Gryllus longicercus</name>
    <dbReference type="NCBI Taxonomy" id="2509291"/>
    <lineage>
        <taxon>Eukaryota</taxon>
        <taxon>Metazoa</taxon>
        <taxon>Ecdysozoa</taxon>
        <taxon>Arthropoda</taxon>
        <taxon>Hexapoda</taxon>
        <taxon>Insecta</taxon>
        <taxon>Pterygota</taxon>
        <taxon>Neoptera</taxon>
        <taxon>Polyneoptera</taxon>
        <taxon>Orthoptera</taxon>
        <taxon>Ensifera</taxon>
        <taxon>Gryllidea</taxon>
        <taxon>Grylloidea</taxon>
        <taxon>Gryllidae</taxon>
        <taxon>Gryllinae</taxon>
        <taxon>Gryllus</taxon>
    </lineage>
</organism>
<gene>
    <name evidence="4" type="ORF">R5R35_004004</name>
</gene>
<evidence type="ECO:0008006" key="6">
    <source>
        <dbReference type="Google" id="ProtNLM"/>
    </source>
</evidence>
<feature type="signal peptide" evidence="3">
    <location>
        <begin position="1"/>
        <end position="21"/>
    </location>
</feature>
<reference evidence="4 5" key="1">
    <citation type="submission" date="2024-03" db="EMBL/GenBank/DDBJ databases">
        <title>The genome assembly and annotation of the cricket Gryllus longicercus Weissman &amp; Gray.</title>
        <authorList>
            <person name="Szrajer S."/>
            <person name="Gray D."/>
            <person name="Ylla G."/>
        </authorList>
    </citation>
    <scope>NUCLEOTIDE SEQUENCE [LARGE SCALE GENOMIC DNA]</scope>
    <source>
        <strain evidence="4">DAG 2021-001</strain>
        <tissue evidence="4">Whole body minus gut</tissue>
    </source>
</reference>